<comment type="caution">
    <text evidence="1">The sequence shown here is derived from an EMBL/GenBank/DDBJ whole genome shotgun (WGS) entry which is preliminary data.</text>
</comment>
<evidence type="ECO:0000313" key="2">
    <source>
        <dbReference type="Proteomes" id="UP001341840"/>
    </source>
</evidence>
<gene>
    <name evidence="1" type="ORF">PIB30_100430</name>
</gene>
<feature type="non-terminal residue" evidence="1">
    <location>
        <position position="91"/>
    </location>
</feature>
<evidence type="ECO:0000313" key="1">
    <source>
        <dbReference type="EMBL" id="MED6201956.1"/>
    </source>
</evidence>
<accession>A0ABU6XXC1</accession>
<organism evidence="1 2">
    <name type="scientific">Stylosanthes scabra</name>
    <dbReference type="NCBI Taxonomy" id="79078"/>
    <lineage>
        <taxon>Eukaryota</taxon>
        <taxon>Viridiplantae</taxon>
        <taxon>Streptophyta</taxon>
        <taxon>Embryophyta</taxon>
        <taxon>Tracheophyta</taxon>
        <taxon>Spermatophyta</taxon>
        <taxon>Magnoliopsida</taxon>
        <taxon>eudicotyledons</taxon>
        <taxon>Gunneridae</taxon>
        <taxon>Pentapetalae</taxon>
        <taxon>rosids</taxon>
        <taxon>fabids</taxon>
        <taxon>Fabales</taxon>
        <taxon>Fabaceae</taxon>
        <taxon>Papilionoideae</taxon>
        <taxon>50 kb inversion clade</taxon>
        <taxon>dalbergioids sensu lato</taxon>
        <taxon>Dalbergieae</taxon>
        <taxon>Pterocarpus clade</taxon>
        <taxon>Stylosanthes</taxon>
    </lineage>
</organism>
<keyword evidence="2" id="KW-1185">Reference proteome</keyword>
<dbReference type="Proteomes" id="UP001341840">
    <property type="component" value="Unassembled WGS sequence"/>
</dbReference>
<reference evidence="1 2" key="1">
    <citation type="journal article" date="2023" name="Plants (Basel)">
        <title>Bridging the Gap: Combining Genomics and Transcriptomics Approaches to Understand Stylosanthes scabra, an Orphan Legume from the Brazilian Caatinga.</title>
        <authorList>
            <person name="Ferreira-Neto J.R.C."/>
            <person name="da Silva M.D."/>
            <person name="Binneck E."/>
            <person name="de Melo N.F."/>
            <person name="da Silva R.H."/>
            <person name="de Melo A.L.T.M."/>
            <person name="Pandolfi V."/>
            <person name="Bustamante F.O."/>
            <person name="Brasileiro-Vidal A.C."/>
            <person name="Benko-Iseppon A.M."/>
        </authorList>
    </citation>
    <scope>NUCLEOTIDE SEQUENCE [LARGE SCALE GENOMIC DNA]</scope>
    <source>
        <tissue evidence="1">Leaves</tissue>
    </source>
</reference>
<dbReference type="EMBL" id="JASCZI010214252">
    <property type="protein sequence ID" value="MED6201956.1"/>
    <property type="molecule type" value="Genomic_DNA"/>
</dbReference>
<proteinExistence type="predicted"/>
<protein>
    <submittedName>
        <fullName evidence="1">Uncharacterized protein</fullName>
    </submittedName>
</protein>
<name>A0ABU6XXC1_9FABA</name>
<feature type="non-terminal residue" evidence="1">
    <location>
        <position position="1"/>
    </location>
</feature>
<sequence>LKTTQDAHASSASVWMNVVGVWLLQGMLEATCHHGTLVAALLHKVATLRAAASHSASFPKEAEVRTIPMLVGTEDIARGILHDSRRDKVEG</sequence>